<evidence type="ECO:0000256" key="1">
    <source>
        <dbReference type="SAM" id="Phobius"/>
    </source>
</evidence>
<keyword evidence="1" id="KW-0812">Transmembrane</keyword>
<reference evidence="2 3" key="1">
    <citation type="journal article" date="2020" name="BMC Genomics">
        <title>Intraspecific diversification of the crop wild relative Brassica cretica Lam. using demographic model selection.</title>
        <authorList>
            <person name="Kioukis A."/>
            <person name="Michalopoulou V.A."/>
            <person name="Briers L."/>
            <person name="Pirintsos S."/>
            <person name="Studholme D.J."/>
            <person name="Pavlidis P."/>
            <person name="Sarris P.F."/>
        </authorList>
    </citation>
    <scope>NUCLEOTIDE SEQUENCE [LARGE SCALE GENOMIC DNA]</scope>
    <source>
        <strain evidence="3">cv. PFS-1207/04</strain>
    </source>
</reference>
<comment type="caution">
    <text evidence="2">The sequence shown here is derived from an EMBL/GenBank/DDBJ whole genome shotgun (WGS) entry which is preliminary data.</text>
</comment>
<organism evidence="2 3">
    <name type="scientific">Brassica cretica</name>
    <name type="common">Mustard</name>
    <dbReference type="NCBI Taxonomy" id="69181"/>
    <lineage>
        <taxon>Eukaryota</taxon>
        <taxon>Viridiplantae</taxon>
        <taxon>Streptophyta</taxon>
        <taxon>Embryophyta</taxon>
        <taxon>Tracheophyta</taxon>
        <taxon>Spermatophyta</taxon>
        <taxon>Magnoliopsida</taxon>
        <taxon>eudicotyledons</taxon>
        <taxon>Gunneridae</taxon>
        <taxon>Pentapetalae</taxon>
        <taxon>rosids</taxon>
        <taxon>malvids</taxon>
        <taxon>Brassicales</taxon>
        <taxon>Brassicaceae</taxon>
        <taxon>Brassiceae</taxon>
        <taxon>Brassica</taxon>
    </lineage>
</organism>
<dbReference type="EMBL" id="QGKV02000649">
    <property type="protein sequence ID" value="KAF3580828.1"/>
    <property type="molecule type" value="Genomic_DNA"/>
</dbReference>
<proteinExistence type="predicted"/>
<evidence type="ECO:0000313" key="3">
    <source>
        <dbReference type="Proteomes" id="UP000266723"/>
    </source>
</evidence>
<feature type="transmembrane region" description="Helical" evidence="1">
    <location>
        <begin position="98"/>
        <end position="122"/>
    </location>
</feature>
<sequence>MHVSRQVITNLPADQFVTTCFMEELLKSEILGLRNVNRTNSLPEECLEFTGEGLRSVLCRAGLSPTGRVVYTIIPTSWDLVSHWLLSFPVDRIGSSPLLVFFSLITISLFLDNSFVFLLFYFL</sequence>
<keyword evidence="3" id="KW-1185">Reference proteome</keyword>
<name>A0ABQ7DU66_BRACR</name>
<keyword evidence="1" id="KW-1133">Transmembrane helix</keyword>
<protein>
    <submittedName>
        <fullName evidence="2">Uncharacterized protein</fullName>
    </submittedName>
</protein>
<keyword evidence="1" id="KW-0472">Membrane</keyword>
<evidence type="ECO:0000313" key="2">
    <source>
        <dbReference type="EMBL" id="KAF3580828.1"/>
    </source>
</evidence>
<accession>A0ABQ7DU66</accession>
<dbReference type="Proteomes" id="UP000266723">
    <property type="component" value="Unassembled WGS sequence"/>
</dbReference>
<gene>
    <name evidence="2" type="ORF">DY000_02030886</name>
</gene>